<evidence type="ECO:0000259" key="3">
    <source>
        <dbReference type="Pfam" id="PF12378"/>
    </source>
</evidence>
<comment type="similarity">
    <text evidence="1">Belongs to the adhesin P1 family.</text>
</comment>
<evidence type="ECO:0000256" key="2">
    <source>
        <dbReference type="SAM" id="Phobius"/>
    </source>
</evidence>
<keyword evidence="2" id="KW-0812">Transmembrane</keyword>
<name>A0AAW6HPE9_9MOLU</name>
<proteinExistence type="inferred from homology"/>
<dbReference type="EMBL" id="JAJHZP010000015">
    <property type="protein sequence ID" value="MDC4183589.1"/>
    <property type="molecule type" value="Genomic_DNA"/>
</dbReference>
<dbReference type="RefSeq" id="WP_272404055.1">
    <property type="nucleotide sequence ID" value="NZ_JAJHZP010000015.1"/>
</dbReference>
<evidence type="ECO:0000313" key="5">
    <source>
        <dbReference type="Proteomes" id="UP001216384"/>
    </source>
</evidence>
<feature type="domain" description="Adhesin P1 N-terminal" evidence="3">
    <location>
        <begin position="68"/>
        <end position="361"/>
    </location>
</feature>
<feature type="transmembrane region" description="Helical" evidence="2">
    <location>
        <begin position="784"/>
        <end position="812"/>
    </location>
</feature>
<accession>A0AAW6HPE9</accession>
<dbReference type="Proteomes" id="UP001216384">
    <property type="component" value="Unassembled WGS sequence"/>
</dbReference>
<keyword evidence="2" id="KW-1133">Transmembrane helix</keyword>
<dbReference type="AlphaFoldDB" id="A0AAW6HPE9"/>
<evidence type="ECO:0000256" key="1">
    <source>
        <dbReference type="ARBA" id="ARBA00007914"/>
    </source>
</evidence>
<protein>
    <submittedName>
        <fullName evidence="4">Cytadherence protein B</fullName>
    </submittedName>
</protein>
<keyword evidence="2" id="KW-0472">Membrane</keyword>
<evidence type="ECO:0000313" key="4">
    <source>
        <dbReference type="EMBL" id="MDC4183589.1"/>
    </source>
</evidence>
<dbReference type="InterPro" id="IPR022116">
    <property type="entry name" value="P1_N"/>
</dbReference>
<dbReference type="Pfam" id="PF12378">
    <property type="entry name" value="P1_N"/>
    <property type="match status" value="1"/>
</dbReference>
<sequence length="917" mass="104237">MFKKRFKKYFILFIILLITAISLVFLELFNCNPRNTNLVKQSASLVEDNQTNQIIKNNSLSKIRWNANANFSSSPTSDGGLLALSFDGGLERIDSFGYLKWKLNLNDFNRIALTDSKNNLVYSGDKLVLRRQDNLFINSIYRKIVAEAIQSKEDQSIYYVLLVSEQILNNDVKSQLFSFQELSTDVTLQGTILKIKEDLSHISNPIGIIDYVNIPPSALIDNYPSSWKSNTPTIYGVNGSFKKEDHPSWFSANSNFISLPWLQYITNLANLYEYKNDVFIFGGNGNWINDDQKDRKEASKYLSIGVFRARFYNNYSERPTVTGYPYAYLLSSLTAVNPDTQRVLLGQNKNYTLVPRIAVAGVKPGLNNNKNYIFLFGSVTTGLSADDNSNEVVLNKQNYEPNKLATLNSLSSIPLSANNAQKNSVGPKVLAGFFFNLSDLAKLDNKIDESNVDRTYYLNQNSYGFRLIAPWTTETAQPNIDALNIASDNKSVEGTLHNLTVRHGFNENDVGGLIILDDNSYAVQVGPYILEIDGPSAISIKPSKFNFLYRLSNQDFIDCDINGPLNFTPIFNFKDFRGIKVVNSNENYLFSLFAPDSTTATNPKFYYSSFSDQKNKNVNFNSRSIKKSNGLLQFNSSDALYLQNEDYSYNIYSLSTNNIQNNGIINPIAQRVKFLGSGEFISTRSINLSQTNLADLFDIKNDEVILKNDLIKNVYEYFPSNKDKEYKLKLKVVDLDYEQSKFKLVPYVYSDITKQYEIIPNKSDYLNSDNSFGNFNGFLGIDQVYLYMGIFIPLLILIIGMVSMTIVGLSLIKERRSLLKSFKTNTLKMDGLVLSIGSVFKSLIHSSRHFKRLSAKEKADDEHKQQFKMLNGKTKKIDNNIINKQKDKIKQDNSTNSRVNFAKMREYKQKTKMVINE</sequence>
<comment type="caution">
    <text evidence="4">The sequence shown here is derived from an EMBL/GenBank/DDBJ whole genome shotgun (WGS) entry which is preliminary data.</text>
</comment>
<reference evidence="4" key="1">
    <citation type="submission" date="2021-11" db="EMBL/GenBank/DDBJ databases">
        <title>Description of Mycoplasma bradburyaesp. nov.from sea birds: a tribute to a great mycoplasmologist.</title>
        <authorList>
            <person name="Ramirez A.S."/>
            <person name="Poveda C."/>
            <person name="Suarez-Perez A."/>
            <person name="Rosales R.S."/>
            <person name="Dijkman R."/>
            <person name="Feberwee A."/>
            <person name="Spergser J."/>
            <person name="Szostak M.P."/>
            <person name="Ressel L."/>
            <person name="Calabuig P."/>
            <person name="Catania S."/>
            <person name="Gobbo F."/>
            <person name="Timofte D."/>
            <person name="Poveda J.B."/>
        </authorList>
    </citation>
    <scope>NUCLEOTIDE SEQUENCE</scope>
    <source>
        <strain evidence="4">T264</strain>
    </source>
</reference>
<organism evidence="4 5">
    <name type="scientific">Mycoplasma bradburyae</name>
    <dbReference type="NCBI Taxonomy" id="2963128"/>
    <lineage>
        <taxon>Bacteria</taxon>
        <taxon>Bacillati</taxon>
        <taxon>Mycoplasmatota</taxon>
        <taxon>Mollicutes</taxon>
        <taxon>Mycoplasmataceae</taxon>
        <taxon>Mycoplasma</taxon>
    </lineage>
</organism>
<gene>
    <name evidence="4" type="ORF">LNO71_02945</name>
</gene>